<gene>
    <name evidence="3" type="ORF">ACHAWU_003137</name>
</gene>
<feature type="compositionally biased region" description="Polar residues" evidence="1">
    <location>
        <begin position="53"/>
        <end position="64"/>
    </location>
</feature>
<accession>A0ABD3ME75</accession>
<dbReference type="Gene3D" id="1.10.418.90">
    <property type="entry name" value="Protein of unknown function DUF1823"/>
    <property type="match status" value="1"/>
</dbReference>
<dbReference type="EMBL" id="JALLBG020000216">
    <property type="protein sequence ID" value="KAL3758865.1"/>
    <property type="molecule type" value="Genomic_DNA"/>
</dbReference>
<feature type="signal peptide" evidence="2">
    <location>
        <begin position="1"/>
        <end position="31"/>
    </location>
</feature>
<evidence type="ECO:0000313" key="3">
    <source>
        <dbReference type="EMBL" id="KAL3758865.1"/>
    </source>
</evidence>
<feature type="region of interest" description="Disordered" evidence="1">
    <location>
        <begin position="91"/>
        <end position="115"/>
    </location>
</feature>
<reference evidence="3 4" key="1">
    <citation type="submission" date="2024-10" db="EMBL/GenBank/DDBJ databases">
        <title>Updated reference genomes for cyclostephanoid diatoms.</title>
        <authorList>
            <person name="Roberts W.R."/>
            <person name="Alverson A.J."/>
        </authorList>
    </citation>
    <scope>NUCLEOTIDE SEQUENCE [LARGE SCALE GENOMIC DNA]</scope>
    <source>
        <strain evidence="3 4">AJA232-27</strain>
    </source>
</reference>
<dbReference type="Proteomes" id="UP001530293">
    <property type="component" value="Unassembled WGS sequence"/>
</dbReference>
<keyword evidence="4" id="KW-1185">Reference proteome</keyword>
<feature type="region of interest" description="Disordered" evidence="1">
    <location>
        <begin position="39"/>
        <end position="64"/>
    </location>
</feature>
<evidence type="ECO:0000256" key="1">
    <source>
        <dbReference type="SAM" id="MobiDB-lite"/>
    </source>
</evidence>
<dbReference type="AlphaFoldDB" id="A0ABD3ME75"/>
<dbReference type="Pfam" id="PF08853">
    <property type="entry name" value="DUF1823"/>
    <property type="match status" value="1"/>
</dbReference>
<evidence type="ECO:0000256" key="2">
    <source>
        <dbReference type="SAM" id="SignalP"/>
    </source>
</evidence>
<comment type="caution">
    <text evidence="3">The sequence shown here is derived from an EMBL/GenBank/DDBJ whole genome shotgun (WGS) entry which is preliminary data.</text>
</comment>
<feature type="compositionally biased region" description="Low complexity" evidence="1">
    <location>
        <begin position="94"/>
        <end position="112"/>
    </location>
</feature>
<keyword evidence="2" id="KW-0732">Signal</keyword>
<sequence length="340" mass="38472">MAAATTTMRSIRAQTKALILVLTVCIRSCASFQISYSSRQATASRRQQQKSSHQIATSTSTPTQSIAAIHHHYRPPPPRILLATKTDDKDCDCSDGNSTGNNGENDDNNNNSQPLLLQPYLPAMDPNYSTQGPIGHDKFIISRSGPPTIEELSNEQMLRIVQLECTDLEVNTLVWKCLGYRFDSTTNSWLNTECFPKWKDQFPTPPDLIGMKRVYSREMDSASLRSNQPLVRSIPVDNKQSLKAHLKPLGWKGYQYKELTPNKTRRAQCANWLIYYREELFGYTIEELSERRRLKREAAEKDAAEKAAAAAKEEEASRERGEDGESKVADDWKPPVKEVF</sequence>
<feature type="region of interest" description="Disordered" evidence="1">
    <location>
        <begin position="294"/>
        <end position="340"/>
    </location>
</feature>
<name>A0ABD3ME75_9STRA</name>
<organism evidence="3 4">
    <name type="scientific">Discostella pseudostelligera</name>
    <dbReference type="NCBI Taxonomy" id="259834"/>
    <lineage>
        <taxon>Eukaryota</taxon>
        <taxon>Sar</taxon>
        <taxon>Stramenopiles</taxon>
        <taxon>Ochrophyta</taxon>
        <taxon>Bacillariophyta</taxon>
        <taxon>Coscinodiscophyceae</taxon>
        <taxon>Thalassiosirophycidae</taxon>
        <taxon>Stephanodiscales</taxon>
        <taxon>Stephanodiscaceae</taxon>
        <taxon>Discostella</taxon>
    </lineage>
</organism>
<dbReference type="InterPro" id="IPR014952">
    <property type="entry name" value="DUF1823"/>
</dbReference>
<feature type="chain" id="PRO_5044805876" evidence="2">
    <location>
        <begin position="32"/>
        <end position="340"/>
    </location>
</feature>
<proteinExistence type="predicted"/>
<evidence type="ECO:0000313" key="4">
    <source>
        <dbReference type="Proteomes" id="UP001530293"/>
    </source>
</evidence>
<feature type="compositionally biased region" description="Low complexity" evidence="1">
    <location>
        <begin position="39"/>
        <end position="52"/>
    </location>
</feature>
<protein>
    <submittedName>
        <fullName evidence="3">Uncharacterized protein</fullName>
    </submittedName>
</protein>